<reference evidence="2" key="1">
    <citation type="submission" date="2024-03" db="EMBL/GenBank/DDBJ databases">
        <title>WGS assembly of Saponaria officinalis var. Norfolk2.</title>
        <authorList>
            <person name="Jenkins J."/>
            <person name="Shu S."/>
            <person name="Grimwood J."/>
            <person name="Barry K."/>
            <person name="Goodstein D."/>
            <person name="Schmutz J."/>
            <person name="Leebens-Mack J."/>
            <person name="Osbourn A."/>
        </authorList>
    </citation>
    <scope>NUCLEOTIDE SEQUENCE [LARGE SCALE GENOMIC DNA]</scope>
    <source>
        <strain evidence="2">JIC</strain>
    </source>
</reference>
<name>A0AAW1LP35_SAPOF</name>
<protein>
    <recommendedName>
        <fullName evidence="4">Secreted protein</fullName>
    </recommendedName>
</protein>
<sequence>MTPHLKFAHLLTCIFGGIQTVATACMFLAGKVEETPRPLRDVILVCNLQKHGNFFLQIALHKILRQNKILSLILFQFALRNFLHFPTISFDNLLKNHN</sequence>
<feature type="transmembrane region" description="Helical" evidence="1">
    <location>
        <begin position="6"/>
        <end position="30"/>
    </location>
</feature>
<accession>A0AAW1LP35</accession>
<dbReference type="Proteomes" id="UP001443914">
    <property type="component" value="Unassembled WGS sequence"/>
</dbReference>
<evidence type="ECO:0008006" key="4">
    <source>
        <dbReference type="Google" id="ProtNLM"/>
    </source>
</evidence>
<keyword evidence="3" id="KW-1185">Reference proteome</keyword>
<organism evidence="2 3">
    <name type="scientific">Saponaria officinalis</name>
    <name type="common">Common soapwort</name>
    <name type="synonym">Lychnis saponaria</name>
    <dbReference type="NCBI Taxonomy" id="3572"/>
    <lineage>
        <taxon>Eukaryota</taxon>
        <taxon>Viridiplantae</taxon>
        <taxon>Streptophyta</taxon>
        <taxon>Embryophyta</taxon>
        <taxon>Tracheophyta</taxon>
        <taxon>Spermatophyta</taxon>
        <taxon>Magnoliopsida</taxon>
        <taxon>eudicotyledons</taxon>
        <taxon>Gunneridae</taxon>
        <taxon>Pentapetalae</taxon>
        <taxon>Caryophyllales</taxon>
        <taxon>Caryophyllaceae</taxon>
        <taxon>Caryophylleae</taxon>
        <taxon>Saponaria</taxon>
    </lineage>
</organism>
<evidence type="ECO:0000313" key="3">
    <source>
        <dbReference type="Proteomes" id="UP001443914"/>
    </source>
</evidence>
<dbReference type="Gene3D" id="1.10.472.10">
    <property type="entry name" value="Cyclin-like"/>
    <property type="match status" value="1"/>
</dbReference>
<comment type="caution">
    <text evidence="2">The sequence shown here is derived from an EMBL/GenBank/DDBJ whole genome shotgun (WGS) entry which is preliminary data.</text>
</comment>
<keyword evidence="1" id="KW-1133">Transmembrane helix</keyword>
<keyword evidence="1" id="KW-0812">Transmembrane</keyword>
<dbReference type="EMBL" id="JBDFQZ010000004">
    <property type="protein sequence ID" value="KAK9734406.1"/>
    <property type="molecule type" value="Genomic_DNA"/>
</dbReference>
<evidence type="ECO:0000313" key="2">
    <source>
        <dbReference type="EMBL" id="KAK9734406.1"/>
    </source>
</evidence>
<dbReference type="InterPro" id="IPR036915">
    <property type="entry name" value="Cyclin-like_sf"/>
</dbReference>
<evidence type="ECO:0000256" key="1">
    <source>
        <dbReference type="SAM" id="Phobius"/>
    </source>
</evidence>
<keyword evidence="1" id="KW-0472">Membrane</keyword>
<proteinExistence type="predicted"/>
<dbReference type="PROSITE" id="PS51257">
    <property type="entry name" value="PROKAR_LIPOPROTEIN"/>
    <property type="match status" value="1"/>
</dbReference>
<dbReference type="SUPFAM" id="SSF47954">
    <property type="entry name" value="Cyclin-like"/>
    <property type="match status" value="1"/>
</dbReference>
<dbReference type="AlphaFoldDB" id="A0AAW1LP35"/>
<gene>
    <name evidence="2" type="ORF">RND81_04G137500</name>
</gene>